<feature type="domain" description="Leucine-rich repeat-containing N-terminal plant-type" evidence="10">
    <location>
        <begin position="21"/>
        <end position="51"/>
    </location>
</feature>
<dbReference type="PANTHER" id="PTHR48059:SF4">
    <property type="entry name" value="POLYGALACTURONASE INHIBITOR 1-RELATED"/>
    <property type="match status" value="1"/>
</dbReference>
<dbReference type="Pfam" id="PF00560">
    <property type="entry name" value="LRR_1"/>
    <property type="match status" value="3"/>
</dbReference>
<evidence type="ECO:0000256" key="5">
    <source>
        <dbReference type="ARBA" id="ARBA00022737"/>
    </source>
</evidence>
<name>A0AAD8N4F0_9APIA</name>
<evidence type="ECO:0000256" key="9">
    <source>
        <dbReference type="SAM" id="SignalP"/>
    </source>
</evidence>
<dbReference type="Gene3D" id="3.80.10.10">
    <property type="entry name" value="Ribonuclease Inhibitor"/>
    <property type="match status" value="1"/>
</dbReference>
<dbReference type="InterPro" id="IPR013210">
    <property type="entry name" value="LRR_N_plant-typ"/>
</dbReference>
<comment type="subcellular location">
    <subcellularLocation>
        <location evidence="1">Cell envelope</location>
    </subcellularLocation>
    <subcellularLocation>
        <location evidence="2">Membrane</location>
    </subcellularLocation>
</comment>
<evidence type="ECO:0000256" key="4">
    <source>
        <dbReference type="ARBA" id="ARBA00022729"/>
    </source>
</evidence>
<dbReference type="Pfam" id="PF13516">
    <property type="entry name" value="LRR_6"/>
    <property type="match status" value="1"/>
</dbReference>
<sequence length="360" mass="40468">MLALLFLILVFSGVISSEPCHPDDIYSILAFKNSFSNGDILRSWSSDMDCCYIFECQHNRVIEFTITNSELSGSIKPDAFAGFTYLQRLRLHKMPFLVGEIPRSIENLTHLTYLEINWTNVTGQVPNNLSNLKNLMILDFSFNKLHGSIPPSLPLLPSIFAISLDRNQLTGSLPESYGHFPTSLNLPVLILSHNKLSGKLPISFATTNFSRIDLSRNNLSGDASMLFGEDKGCELLDISRNNFEFDFSNVGFMNENLVTLDISHNKIYGKIAAKITEAFMLQQLNMSYNRLCGEIPKGWKLKYRQGGFDNSSFSHNRCLCGAPLHLSRWMPCPGQITVNKCPSYQKSAEKVLSLRLSDTT</sequence>
<evidence type="ECO:0000259" key="10">
    <source>
        <dbReference type="Pfam" id="PF08263"/>
    </source>
</evidence>
<dbReference type="InterPro" id="IPR001611">
    <property type="entry name" value="Leu-rich_rpt"/>
</dbReference>
<evidence type="ECO:0000256" key="1">
    <source>
        <dbReference type="ARBA" id="ARBA00004196"/>
    </source>
</evidence>
<accession>A0AAD8N4F0</accession>
<evidence type="ECO:0000256" key="6">
    <source>
        <dbReference type="ARBA" id="ARBA00023136"/>
    </source>
</evidence>
<dbReference type="PANTHER" id="PTHR48059">
    <property type="entry name" value="POLYGALACTURONASE INHIBITOR 1"/>
    <property type="match status" value="1"/>
</dbReference>
<reference evidence="11" key="1">
    <citation type="submission" date="2023-02" db="EMBL/GenBank/DDBJ databases">
        <title>Genome of toxic invasive species Heracleum sosnowskyi carries increased number of genes despite the absence of recent whole-genome duplications.</title>
        <authorList>
            <person name="Schelkunov M."/>
            <person name="Shtratnikova V."/>
            <person name="Makarenko M."/>
            <person name="Klepikova A."/>
            <person name="Omelchenko D."/>
            <person name="Novikova G."/>
            <person name="Obukhova E."/>
            <person name="Bogdanov V."/>
            <person name="Penin A."/>
            <person name="Logacheva M."/>
        </authorList>
    </citation>
    <scope>NUCLEOTIDE SEQUENCE</scope>
    <source>
        <strain evidence="11">Hsosn_3</strain>
        <tissue evidence="11">Leaf</tissue>
    </source>
</reference>
<evidence type="ECO:0000256" key="2">
    <source>
        <dbReference type="ARBA" id="ARBA00004370"/>
    </source>
</evidence>
<keyword evidence="7" id="KW-0325">Glycoprotein</keyword>
<comment type="caution">
    <text evidence="11">The sequence shown here is derived from an EMBL/GenBank/DDBJ whole genome shotgun (WGS) entry which is preliminary data.</text>
</comment>
<dbReference type="AlphaFoldDB" id="A0AAD8N4F0"/>
<keyword evidence="12" id="KW-1185">Reference proteome</keyword>
<feature type="chain" id="PRO_5042237383" evidence="9">
    <location>
        <begin position="18"/>
        <end position="360"/>
    </location>
</feature>
<dbReference type="InterPro" id="IPR051848">
    <property type="entry name" value="PGIP"/>
</dbReference>
<organism evidence="11 12">
    <name type="scientific">Heracleum sosnowskyi</name>
    <dbReference type="NCBI Taxonomy" id="360622"/>
    <lineage>
        <taxon>Eukaryota</taxon>
        <taxon>Viridiplantae</taxon>
        <taxon>Streptophyta</taxon>
        <taxon>Embryophyta</taxon>
        <taxon>Tracheophyta</taxon>
        <taxon>Spermatophyta</taxon>
        <taxon>Magnoliopsida</taxon>
        <taxon>eudicotyledons</taxon>
        <taxon>Gunneridae</taxon>
        <taxon>Pentapetalae</taxon>
        <taxon>asterids</taxon>
        <taxon>campanulids</taxon>
        <taxon>Apiales</taxon>
        <taxon>Apiaceae</taxon>
        <taxon>Apioideae</taxon>
        <taxon>apioid superclade</taxon>
        <taxon>Tordylieae</taxon>
        <taxon>Tordyliinae</taxon>
        <taxon>Heracleum</taxon>
    </lineage>
</organism>
<dbReference type="EMBL" id="JAUIZM010000001">
    <property type="protein sequence ID" value="KAK1401265.1"/>
    <property type="molecule type" value="Genomic_DNA"/>
</dbReference>
<reference evidence="11" key="2">
    <citation type="submission" date="2023-05" db="EMBL/GenBank/DDBJ databases">
        <authorList>
            <person name="Schelkunov M.I."/>
        </authorList>
    </citation>
    <scope>NUCLEOTIDE SEQUENCE</scope>
    <source>
        <strain evidence="11">Hsosn_3</strain>
        <tissue evidence="11">Leaf</tissue>
    </source>
</reference>
<evidence type="ECO:0000256" key="3">
    <source>
        <dbReference type="ARBA" id="ARBA00022614"/>
    </source>
</evidence>
<evidence type="ECO:0000313" key="11">
    <source>
        <dbReference type="EMBL" id="KAK1401265.1"/>
    </source>
</evidence>
<evidence type="ECO:0000313" key="12">
    <source>
        <dbReference type="Proteomes" id="UP001237642"/>
    </source>
</evidence>
<dbReference type="FunFam" id="3.80.10.10:FF:000041">
    <property type="entry name" value="LRR receptor-like serine/threonine-protein kinase ERECTA"/>
    <property type="match status" value="1"/>
</dbReference>
<dbReference type="Proteomes" id="UP001237642">
    <property type="component" value="Unassembled WGS sequence"/>
</dbReference>
<keyword evidence="6" id="KW-0472">Membrane</keyword>
<evidence type="ECO:0000256" key="8">
    <source>
        <dbReference type="ARBA" id="ARBA00038043"/>
    </source>
</evidence>
<proteinExistence type="inferred from homology"/>
<feature type="signal peptide" evidence="9">
    <location>
        <begin position="1"/>
        <end position="17"/>
    </location>
</feature>
<gene>
    <name evidence="11" type="ORF">POM88_000870</name>
</gene>
<dbReference type="GO" id="GO:0016020">
    <property type="term" value="C:membrane"/>
    <property type="evidence" value="ECO:0007669"/>
    <property type="project" value="UniProtKB-SubCell"/>
</dbReference>
<comment type="similarity">
    <text evidence="8">Belongs to the polygalacturonase-inhibiting protein family.</text>
</comment>
<keyword evidence="5" id="KW-0677">Repeat</keyword>
<keyword evidence="3" id="KW-0433">Leucine-rich repeat</keyword>
<protein>
    <submittedName>
        <fullName evidence="11">Polygalacturonase-inhibiting protein</fullName>
    </submittedName>
</protein>
<dbReference type="Pfam" id="PF08263">
    <property type="entry name" value="LRRNT_2"/>
    <property type="match status" value="1"/>
</dbReference>
<keyword evidence="4 9" id="KW-0732">Signal</keyword>
<evidence type="ECO:0000256" key="7">
    <source>
        <dbReference type="ARBA" id="ARBA00023180"/>
    </source>
</evidence>
<dbReference type="SUPFAM" id="SSF52058">
    <property type="entry name" value="L domain-like"/>
    <property type="match status" value="1"/>
</dbReference>
<dbReference type="InterPro" id="IPR032675">
    <property type="entry name" value="LRR_dom_sf"/>
</dbReference>